<name>A0A0E9Q994_ANGAN</name>
<dbReference type="EMBL" id="GBXM01095470">
    <property type="protein sequence ID" value="JAH13107.1"/>
    <property type="molecule type" value="Transcribed_RNA"/>
</dbReference>
<reference evidence="2" key="2">
    <citation type="journal article" date="2015" name="Fish Shellfish Immunol.">
        <title>Early steps in the European eel (Anguilla anguilla)-Vibrio vulnificus interaction in the gills: Role of the RtxA13 toxin.</title>
        <authorList>
            <person name="Callol A."/>
            <person name="Pajuelo D."/>
            <person name="Ebbesson L."/>
            <person name="Teles M."/>
            <person name="MacKenzie S."/>
            <person name="Amaro C."/>
        </authorList>
    </citation>
    <scope>NUCLEOTIDE SEQUENCE</scope>
</reference>
<evidence type="ECO:0000256" key="1">
    <source>
        <dbReference type="SAM" id="MobiDB-lite"/>
    </source>
</evidence>
<reference evidence="2" key="1">
    <citation type="submission" date="2014-11" db="EMBL/GenBank/DDBJ databases">
        <authorList>
            <person name="Amaro Gonzalez C."/>
        </authorList>
    </citation>
    <scope>NUCLEOTIDE SEQUENCE</scope>
</reference>
<accession>A0A0E9Q994</accession>
<proteinExistence type="predicted"/>
<organism evidence="2">
    <name type="scientific">Anguilla anguilla</name>
    <name type="common">European freshwater eel</name>
    <name type="synonym">Muraena anguilla</name>
    <dbReference type="NCBI Taxonomy" id="7936"/>
    <lineage>
        <taxon>Eukaryota</taxon>
        <taxon>Metazoa</taxon>
        <taxon>Chordata</taxon>
        <taxon>Craniata</taxon>
        <taxon>Vertebrata</taxon>
        <taxon>Euteleostomi</taxon>
        <taxon>Actinopterygii</taxon>
        <taxon>Neopterygii</taxon>
        <taxon>Teleostei</taxon>
        <taxon>Anguilliformes</taxon>
        <taxon>Anguillidae</taxon>
        <taxon>Anguilla</taxon>
    </lineage>
</organism>
<feature type="region of interest" description="Disordered" evidence="1">
    <location>
        <begin position="1"/>
        <end position="25"/>
    </location>
</feature>
<evidence type="ECO:0000313" key="2">
    <source>
        <dbReference type="EMBL" id="JAH13107.1"/>
    </source>
</evidence>
<protein>
    <submittedName>
        <fullName evidence="2">Uncharacterized protein</fullName>
    </submittedName>
</protein>
<feature type="compositionally biased region" description="Polar residues" evidence="1">
    <location>
        <begin position="1"/>
        <end position="19"/>
    </location>
</feature>
<sequence>MVCVLQASNGEGTQLQMSKRTSKQI</sequence>
<dbReference type="AlphaFoldDB" id="A0A0E9Q994"/>